<proteinExistence type="predicted"/>
<dbReference type="EMBL" id="JAHYIQ010000001">
    <property type="protein sequence ID" value="KAK1137014.1"/>
    <property type="molecule type" value="Genomic_DNA"/>
</dbReference>
<reference evidence="1" key="1">
    <citation type="submission" date="2021-10" db="EMBL/GenBank/DDBJ databases">
        <title>Melipona bicolor Genome sequencing and assembly.</title>
        <authorList>
            <person name="Araujo N.S."/>
            <person name="Arias M.C."/>
        </authorList>
    </citation>
    <scope>NUCLEOTIDE SEQUENCE</scope>
    <source>
        <strain evidence="1">USP_2M_L1-L4_2017</strain>
        <tissue evidence="1">Whole body</tissue>
    </source>
</reference>
<comment type="caution">
    <text evidence="1">The sequence shown here is derived from an EMBL/GenBank/DDBJ whole genome shotgun (WGS) entry which is preliminary data.</text>
</comment>
<keyword evidence="2" id="KW-1185">Reference proteome</keyword>
<name>A0AA40KXQ2_9HYME</name>
<organism evidence="1 2">
    <name type="scientific">Melipona bicolor</name>
    <dbReference type="NCBI Taxonomy" id="60889"/>
    <lineage>
        <taxon>Eukaryota</taxon>
        <taxon>Metazoa</taxon>
        <taxon>Ecdysozoa</taxon>
        <taxon>Arthropoda</taxon>
        <taxon>Hexapoda</taxon>
        <taxon>Insecta</taxon>
        <taxon>Pterygota</taxon>
        <taxon>Neoptera</taxon>
        <taxon>Endopterygota</taxon>
        <taxon>Hymenoptera</taxon>
        <taxon>Apocrita</taxon>
        <taxon>Aculeata</taxon>
        <taxon>Apoidea</taxon>
        <taxon>Anthophila</taxon>
        <taxon>Apidae</taxon>
        <taxon>Melipona</taxon>
    </lineage>
</organism>
<accession>A0AA40KXQ2</accession>
<sequence>MADDRAETRRRKGRLIEWGDQEEGETCGLKGSKLAGGVVGGFAATGNPVPKGASQLPRPAIIRLSGVTISVNVLDFELRLEPGPTSVLYDPFDPALSRLPLASRHDFQAVSGSLPTSQCTPFVSLLRNTLAERITR</sequence>
<dbReference type="Proteomes" id="UP001177670">
    <property type="component" value="Unassembled WGS sequence"/>
</dbReference>
<gene>
    <name evidence="1" type="ORF">K0M31_001542</name>
</gene>
<evidence type="ECO:0000313" key="1">
    <source>
        <dbReference type="EMBL" id="KAK1137014.1"/>
    </source>
</evidence>
<evidence type="ECO:0000313" key="2">
    <source>
        <dbReference type="Proteomes" id="UP001177670"/>
    </source>
</evidence>
<protein>
    <submittedName>
        <fullName evidence="1">Uncharacterized protein</fullName>
    </submittedName>
</protein>
<dbReference type="AlphaFoldDB" id="A0AA40KXQ2"/>